<proteinExistence type="predicted"/>
<dbReference type="InterPro" id="IPR013317">
    <property type="entry name" value="DnaA_dom"/>
</dbReference>
<organism evidence="3 4">
    <name type="scientific">Thiolapillus brandeum</name>
    <dbReference type="NCBI Taxonomy" id="1076588"/>
    <lineage>
        <taxon>Bacteria</taxon>
        <taxon>Pseudomonadati</taxon>
        <taxon>Pseudomonadota</taxon>
        <taxon>Gammaproteobacteria</taxon>
        <taxon>Chromatiales</taxon>
        <taxon>Sedimenticolaceae</taxon>
        <taxon>Thiolapillus</taxon>
    </lineage>
</organism>
<accession>A0A7U6GKK0</accession>
<dbReference type="AlphaFoldDB" id="A0A7U6GKK0"/>
<dbReference type="PANTHER" id="PTHR30050">
    <property type="entry name" value="CHROMOSOMAL REPLICATION INITIATOR PROTEIN DNAA"/>
    <property type="match status" value="1"/>
</dbReference>
<evidence type="ECO:0000259" key="2">
    <source>
        <dbReference type="Pfam" id="PF22688"/>
    </source>
</evidence>
<gene>
    <name evidence="3" type="ORF">TBH_C2394</name>
</gene>
<dbReference type="InterPro" id="IPR027417">
    <property type="entry name" value="P-loop_NTPase"/>
</dbReference>
<dbReference type="RefSeq" id="WP_041068776.1">
    <property type="nucleotide sequence ID" value="NZ_AP012273.1"/>
</dbReference>
<dbReference type="OrthoDB" id="9784878at2"/>
<reference evidence="3 4" key="1">
    <citation type="journal article" date="2014" name="PLoS ONE">
        <title>Physiological and genomic features of a novel sulfur-oxidizing gammaproteobacterium belonging to a previously uncultivated symbiotic lineage isolated from a hydrothermal vent.</title>
        <authorList>
            <person name="Nunoura T."/>
            <person name="Takaki Y."/>
            <person name="Kazama H."/>
            <person name="Kakuta J."/>
            <person name="Shimamura S."/>
            <person name="Makita H."/>
            <person name="Hirai M."/>
            <person name="Miyazaki M."/>
            <person name="Takai K."/>
        </authorList>
    </citation>
    <scope>NUCLEOTIDE SEQUENCE [LARGE SCALE GENOMIC DNA]</scope>
    <source>
        <strain evidence="3 4">Hiromi1</strain>
    </source>
</reference>
<dbReference type="InterPro" id="IPR055199">
    <property type="entry name" value="Hda_lid"/>
</dbReference>
<name>A0A7U6GKK0_9GAMM</name>
<protein>
    <submittedName>
        <fullName evidence="3">DnaA-homolog protein</fullName>
    </submittedName>
</protein>
<dbReference type="Gene3D" id="1.10.8.60">
    <property type="match status" value="1"/>
</dbReference>
<dbReference type="GO" id="GO:0006270">
    <property type="term" value="P:DNA replication initiation"/>
    <property type="evidence" value="ECO:0007669"/>
    <property type="project" value="TreeGrafter"/>
</dbReference>
<sequence>MNTQLPLAVQLSPELSLGDFITGNNAQLLDRLEQLAREQSRDNLYLSGPEASGKSHLLMGLCARGQEQGLNCAYLPLGEVSSLSPDILQGMEETDLLAMDDVQCIAGHRDWEEALFVLFNQRQASSRPLVFSADQGPAQLPLELPDLRSRLCWGGSYHLHPLDDAGLGELLRLQARKRGLDMDEAAIRWLLSRHNRDPRQLLDKLENLDRAALAAKKPRLTLPFVQAHLN</sequence>
<keyword evidence="4" id="KW-1185">Reference proteome</keyword>
<dbReference type="KEGG" id="tbn:TBH_C2394"/>
<dbReference type="SUPFAM" id="SSF52540">
    <property type="entry name" value="P-loop containing nucleoside triphosphate hydrolases"/>
    <property type="match status" value="1"/>
</dbReference>
<dbReference type="InterPro" id="IPR017788">
    <property type="entry name" value="Hda"/>
</dbReference>
<dbReference type="Pfam" id="PF22688">
    <property type="entry name" value="Hda_lid"/>
    <property type="match status" value="1"/>
</dbReference>
<dbReference type="Gene3D" id="3.40.50.300">
    <property type="entry name" value="P-loop containing nucleotide triphosphate hydrolases"/>
    <property type="match status" value="1"/>
</dbReference>
<dbReference type="EMBL" id="AP012273">
    <property type="protein sequence ID" value="BAO45304.1"/>
    <property type="molecule type" value="Genomic_DNA"/>
</dbReference>
<dbReference type="PANTHER" id="PTHR30050:SF5">
    <property type="entry name" value="DNAA REGULATORY INACTIVATOR HDA"/>
    <property type="match status" value="1"/>
</dbReference>
<evidence type="ECO:0000313" key="3">
    <source>
        <dbReference type="EMBL" id="BAO45304.1"/>
    </source>
</evidence>
<dbReference type="Pfam" id="PF00308">
    <property type="entry name" value="Bac_DnaA"/>
    <property type="match status" value="1"/>
</dbReference>
<evidence type="ECO:0000259" key="1">
    <source>
        <dbReference type="Pfam" id="PF00308"/>
    </source>
</evidence>
<feature type="domain" description="Chromosomal replication initiator protein DnaA ATPAse" evidence="1">
    <location>
        <begin position="90"/>
        <end position="154"/>
    </location>
</feature>
<dbReference type="NCBIfam" id="TIGR03420">
    <property type="entry name" value="DnaA_homol_Hda"/>
    <property type="match status" value="1"/>
</dbReference>
<dbReference type="Proteomes" id="UP000031631">
    <property type="component" value="Chromosome"/>
</dbReference>
<feature type="domain" description="Hda lid" evidence="2">
    <location>
        <begin position="169"/>
        <end position="229"/>
    </location>
</feature>
<dbReference type="GO" id="GO:0032297">
    <property type="term" value="P:negative regulation of DNA-templated DNA replication initiation"/>
    <property type="evidence" value="ECO:0007669"/>
    <property type="project" value="InterPro"/>
</dbReference>
<evidence type="ECO:0000313" key="4">
    <source>
        <dbReference type="Proteomes" id="UP000031631"/>
    </source>
</evidence>